<protein>
    <submittedName>
        <fullName evidence="2">Uncharacterized protein</fullName>
    </submittedName>
</protein>
<proteinExistence type="predicted"/>
<feature type="region of interest" description="Disordered" evidence="1">
    <location>
        <begin position="369"/>
        <end position="401"/>
    </location>
</feature>
<keyword evidence="3" id="KW-1185">Reference proteome</keyword>
<dbReference type="PROSITE" id="PS50096">
    <property type="entry name" value="IQ"/>
    <property type="match status" value="1"/>
</dbReference>
<dbReference type="InParanoid" id="G0QJV2"/>
<name>G0QJV2_ICHMU</name>
<sequence>MSNNYYNQQWKQAIKELTLQMNLEMYPFDENVQEKGLKYKRSDLEWFNYYANLYIKYIDCYRKLENCYDQMLNPQKRILLKELLDNTTLRMIQVKQNIIYYNTHTLSIRSEYPNLDEVLKQNKLTPQALHIPIPRHMVEENQEERNKRNQLIEKLMMNYHETTAAEEEQFVDNATFFDNNIQHAICCIQKNERGRQGIERALIAKTLRKQDLYRKEKQNKLKQGHEIEEETEREQAVLVIQKYYKGFKGREQIYFMRQDELEFLGIFKKDKDFNNIYSDEFKEISYRNEMKKKQVEQEKGYKEALENIKGDYLEFWGDEIRDKMLQERREWIHDFLIKREFKGLPKKANEFYDKDKVAMPLTPEEEELQRVLEEQAKKEKKKEKEAKKAGKKKKKKLLRKR</sequence>
<dbReference type="GeneID" id="14910696"/>
<dbReference type="EMBL" id="GL983097">
    <property type="protein sequence ID" value="EGR34503.1"/>
    <property type="molecule type" value="Genomic_DNA"/>
</dbReference>
<gene>
    <name evidence="2" type="ORF">IMG5_009390</name>
</gene>
<dbReference type="PANTHER" id="PTHR14690">
    <property type="entry name" value="IQ MOTIF CONTAINING WITH AAA DOMAIN 1"/>
    <property type="match status" value="1"/>
</dbReference>
<dbReference type="Proteomes" id="UP000008983">
    <property type="component" value="Unassembled WGS sequence"/>
</dbReference>
<evidence type="ECO:0000313" key="2">
    <source>
        <dbReference type="EMBL" id="EGR34503.1"/>
    </source>
</evidence>
<accession>G0QJV2</accession>
<feature type="compositionally biased region" description="Basic residues" evidence="1">
    <location>
        <begin position="389"/>
        <end position="401"/>
    </location>
</feature>
<organism evidence="2 3">
    <name type="scientific">Ichthyophthirius multifiliis</name>
    <name type="common">White spot disease agent</name>
    <name type="synonym">Ich</name>
    <dbReference type="NCBI Taxonomy" id="5932"/>
    <lineage>
        <taxon>Eukaryota</taxon>
        <taxon>Sar</taxon>
        <taxon>Alveolata</taxon>
        <taxon>Ciliophora</taxon>
        <taxon>Intramacronucleata</taxon>
        <taxon>Oligohymenophorea</taxon>
        <taxon>Hymenostomatida</taxon>
        <taxon>Ophryoglenina</taxon>
        <taxon>Ichthyophthirius</taxon>
    </lineage>
</organism>
<dbReference type="InterPro" id="IPR052267">
    <property type="entry name" value="N-DRC_Component"/>
</dbReference>
<dbReference type="STRING" id="857967.G0QJV2"/>
<dbReference type="PANTHER" id="PTHR14690:SF0">
    <property type="entry name" value="IQ MOTIF CONTAINING WITH AAA DOMAIN 1"/>
    <property type="match status" value="1"/>
</dbReference>
<dbReference type="OMA" id="MGKNPDD"/>
<dbReference type="AlphaFoldDB" id="G0QJV2"/>
<evidence type="ECO:0000313" key="3">
    <source>
        <dbReference type="Proteomes" id="UP000008983"/>
    </source>
</evidence>
<dbReference type="OrthoDB" id="3046016at2759"/>
<feature type="compositionally biased region" description="Basic and acidic residues" evidence="1">
    <location>
        <begin position="369"/>
        <end position="388"/>
    </location>
</feature>
<evidence type="ECO:0000256" key="1">
    <source>
        <dbReference type="SAM" id="MobiDB-lite"/>
    </source>
</evidence>
<dbReference type="RefSeq" id="XP_004039807.1">
    <property type="nucleotide sequence ID" value="XM_004039759.1"/>
</dbReference>
<reference evidence="2 3" key="1">
    <citation type="submission" date="2011-07" db="EMBL/GenBank/DDBJ databases">
        <authorList>
            <person name="Coyne R."/>
            <person name="Brami D."/>
            <person name="Johnson J."/>
            <person name="Hostetler J."/>
            <person name="Hannick L."/>
            <person name="Clark T."/>
            <person name="Cassidy-Hanley D."/>
            <person name="Inman J."/>
        </authorList>
    </citation>
    <scope>NUCLEOTIDE SEQUENCE [LARGE SCALE GENOMIC DNA]</scope>
    <source>
        <strain evidence="2 3">G5</strain>
    </source>
</reference>